<dbReference type="Proteomes" id="UP000649326">
    <property type="component" value="Unassembled WGS sequence"/>
</dbReference>
<proteinExistence type="predicted"/>
<evidence type="ECO:0000313" key="1">
    <source>
        <dbReference type="EMBL" id="HIP74802.1"/>
    </source>
</evidence>
<evidence type="ECO:0000313" key="2">
    <source>
        <dbReference type="Proteomes" id="UP000649326"/>
    </source>
</evidence>
<dbReference type="InterPro" id="IPR011989">
    <property type="entry name" value="ARM-like"/>
</dbReference>
<protein>
    <submittedName>
        <fullName evidence="1">Uncharacterized protein</fullName>
    </submittedName>
</protein>
<dbReference type="EMBL" id="DQUG01000056">
    <property type="protein sequence ID" value="HIP74802.1"/>
    <property type="molecule type" value="Genomic_DNA"/>
</dbReference>
<accession>A0A833DYP0</accession>
<organism evidence="1 2">
    <name type="scientific">Thermococcus paralvinellae</name>
    <dbReference type="NCBI Taxonomy" id="582419"/>
    <lineage>
        <taxon>Archaea</taxon>
        <taxon>Methanobacteriati</taxon>
        <taxon>Methanobacteriota</taxon>
        <taxon>Thermococci</taxon>
        <taxon>Thermococcales</taxon>
        <taxon>Thermococcaceae</taxon>
        <taxon>Thermococcus</taxon>
    </lineage>
</organism>
<name>A0A833DYP0_9EURY</name>
<reference evidence="1" key="1">
    <citation type="journal article" date="2020" name="ISME J.">
        <title>Gammaproteobacteria mediating utilization of methyl-, sulfur- and petroleum organic compounds in deep ocean hydrothermal plumes.</title>
        <authorList>
            <person name="Zhou Z."/>
            <person name="Liu Y."/>
            <person name="Pan J."/>
            <person name="Cron B.R."/>
            <person name="Toner B.M."/>
            <person name="Anantharaman K."/>
            <person name="Breier J.A."/>
            <person name="Dick G.J."/>
            <person name="Li M."/>
        </authorList>
    </citation>
    <scope>NUCLEOTIDE SEQUENCE</scope>
    <source>
        <strain evidence="1">SZUA-1451</strain>
    </source>
</reference>
<sequence length="79" mass="9124">MLTSDNYTRRMDAFWIISRVVPYLGPTRAYSILPSLGEFLKSKNRWVKNTSAKTLAEIYTQYPGTSLSLDVKVHGFQRH</sequence>
<dbReference type="SUPFAM" id="SSF48371">
    <property type="entry name" value="ARM repeat"/>
    <property type="match status" value="1"/>
</dbReference>
<gene>
    <name evidence="1" type="ORF">EYH13_01330</name>
</gene>
<dbReference type="AlphaFoldDB" id="A0A833DYP0"/>
<dbReference type="InterPro" id="IPR016024">
    <property type="entry name" value="ARM-type_fold"/>
</dbReference>
<dbReference type="Gene3D" id="1.25.10.10">
    <property type="entry name" value="Leucine-rich Repeat Variant"/>
    <property type="match status" value="1"/>
</dbReference>
<comment type="caution">
    <text evidence="1">The sequence shown here is derived from an EMBL/GenBank/DDBJ whole genome shotgun (WGS) entry which is preliminary data.</text>
</comment>